<dbReference type="AlphaFoldDB" id="A0A382MJU9"/>
<reference evidence="1" key="1">
    <citation type="submission" date="2018-05" db="EMBL/GenBank/DDBJ databases">
        <authorList>
            <person name="Lanie J.A."/>
            <person name="Ng W.-L."/>
            <person name="Kazmierczak K.M."/>
            <person name="Andrzejewski T.M."/>
            <person name="Davidsen T.M."/>
            <person name="Wayne K.J."/>
            <person name="Tettelin H."/>
            <person name="Glass J.I."/>
            <person name="Rusch D."/>
            <person name="Podicherti R."/>
            <person name="Tsui H.-C.T."/>
            <person name="Winkler M.E."/>
        </authorList>
    </citation>
    <scope>NUCLEOTIDE SEQUENCE</scope>
</reference>
<dbReference type="EMBL" id="UINC01093734">
    <property type="protein sequence ID" value="SVC48395.1"/>
    <property type="molecule type" value="Genomic_DNA"/>
</dbReference>
<protein>
    <submittedName>
        <fullName evidence="1">Uncharacterized protein</fullName>
    </submittedName>
</protein>
<name>A0A382MJU9_9ZZZZ</name>
<sequence length="22" mass="2299">MLADVLVNGADVLGRITVTRNA</sequence>
<organism evidence="1">
    <name type="scientific">marine metagenome</name>
    <dbReference type="NCBI Taxonomy" id="408172"/>
    <lineage>
        <taxon>unclassified sequences</taxon>
        <taxon>metagenomes</taxon>
        <taxon>ecological metagenomes</taxon>
    </lineage>
</organism>
<evidence type="ECO:0000313" key="1">
    <source>
        <dbReference type="EMBL" id="SVC48395.1"/>
    </source>
</evidence>
<proteinExistence type="predicted"/>
<gene>
    <name evidence="1" type="ORF">METZ01_LOCUS301249</name>
</gene>
<accession>A0A382MJU9</accession>